<organism evidence="1 2">
    <name type="scientific">Nocardia seriolae</name>
    <dbReference type="NCBI Taxonomy" id="37332"/>
    <lineage>
        <taxon>Bacteria</taxon>
        <taxon>Bacillati</taxon>
        <taxon>Actinomycetota</taxon>
        <taxon>Actinomycetes</taxon>
        <taxon>Mycobacteriales</taxon>
        <taxon>Nocardiaceae</taxon>
        <taxon>Nocardia</taxon>
    </lineage>
</organism>
<comment type="caution">
    <text evidence="1">The sequence shown here is derived from an EMBL/GenBank/DDBJ whole genome shotgun (WGS) entry which is preliminary data.</text>
</comment>
<reference evidence="1 2" key="2">
    <citation type="journal article" date="2016" name="Genome Announc.">
        <title>Draft Genome Sequence of Erythromycin- and Oxytetracycline-Sensitive Nocardia seriolae Strain U-1 (NBRC 110359).</title>
        <authorList>
            <person name="Imajoh M."/>
            <person name="Sukeda M."/>
            <person name="Shimizu M."/>
            <person name="Yamane J."/>
            <person name="Ohnishi K."/>
            <person name="Oshima S."/>
        </authorList>
    </citation>
    <scope>NUCLEOTIDE SEQUENCE [LARGE SCALE GENOMIC DNA]</scope>
    <source>
        <strain evidence="1 2">U-1</strain>
    </source>
</reference>
<proteinExistence type="predicted"/>
<accession>A0ABC9Z7T8</accession>
<evidence type="ECO:0000313" key="2">
    <source>
        <dbReference type="Proteomes" id="UP000037179"/>
    </source>
</evidence>
<reference evidence="2" key="1">
    <citation type="submission" date="2015-07" db="EMBL/GenBank/DDBJ databases">
        <title>Nocardia seriolae U-1 whole genome shotgun sequence.</title>
        <authorList>
            <person name="Imajoh M."/>
            <person name="Fukumoto Y."/>
            <person name="Sukeda M."/>
            <person name="Yamane J."/>
            <person name="Yamasaki K."/>
            <person name="Shimizu M."/>
            <person name="Ohnishi K."/>
            <person name="Oshima S."/>
        </authorList>
    </citation>
    <scope>NUCLEOTIDE SEQUENCE [LARGE SCALE GENOMIC DNA]</scope>
    <source>
        <strain evidence="2">U-1</strain>
    </source>
</reference>
<keyword evidence="2" id="KW-1185">Reference proteome</keyword>
<name>A0ABC9Z7T8_9NOCA</name>
<sequence length="79" mass="8363">MSVAPGALVGNDIRIARYSPHAVEAPIRFDHEPAGFVAFRSRSRLAVAIYATAAQIDESVLAAGFALVLDAAFDVPHTI</sequence>
<gene>
    <name evidence="1" type="ORF">NSK11_contig00317-0002</name>
</gene>
<evidence type="ECO:0000313" key="1">
    <source>
        <dbReference type="EMBL" id="GAP33528.1"/>
    </source>
</evidence>
<dbReference type="AlphaFoldDB" id="A0ABC9Z7T8"/>
<dbReference type="Proteomes" id="UP000037179">
    <property type="component" value="Unassembled WGS sequence"/>
</dbReference>
<dbReference type="EMBL" id="BBYQ01000317">
    <property type="protein sequence ID" value="GAP33528.1"/>
    <property type="molecule type" value="Genomic_DNA"/>
</dbReference>
<protein>
    <submittedName>
        <fullName evidence="1">LysR family transcriptional regulator</fullName>
    </submittedName>
</protein>